<dbReference type="PRINTS" id="PR00344">
    <property type="entry name" value="BCTRLSENSOR"/>
</dbReference>
<dbReference type="Gene3D" id="3.40.50.2300">
    <property type="match status" value="3"/>
</dbReference>
<dbReference type="Gene3D" id="1.10.287.130">
    <property type="match status" value="1"/>
</dbReference>
<evidence type="ECO:0000256" key="3">
    <source>
        <dbReference type="ARBA" id="ARBA00012438"/>
    </source>
</evidence>
<dbReference type="Gene3D" id="3.30.450.20">
    <property type="entry name" value="PAS domain"/>
    <property type="match status" value="3"/>
</dbReference>
<dbReference type="InterPro" id="IPR011006">
    <property type="entry name" value="CheY-like_superfamily"/>
</dbReference>
<dbReference type="InterPro" id="IPR000014">
    <property type="entry name" value="PAS"/>
</dbReference>
<sequence>MVEAPTRQLFKFTIAKKLTLAATLNLLLMILISSYAMSLMTLIGTEIEEVAEIDIPLVKSLTQIEIKLLEQAIYFEKALRLGEEIQLNKLADEQTNLLRISNEFNDVFEQFNRYSVQVKAVLEETTESVKHSITIAKFDEDINELKMAKESLQKIKSTHQNFERDSSKILNLIAREEWDHIKHKSTLEVVGQIELDLEAKITSLLLEIEQFTQDSLLIAEEHEKEGLKKIIILVVASLILSIIIFTVMARIILKPINEMKRVTDSLTSGDLTQKVSWASADEIGELSRSINGMINTLNIVADQADAIASEDFSKEVVIKSQNDRLGIALHEMKAQILERTSSLAQSESINRGIVNTAVDGIISISSKGSILSVNAATERMFRYSEASLIGKNIKMLMPEPFHSQHDTYLSQYQVSGVKSVIGKGREVIALRSDGSTFPMFLSVGEVRLEDETIFTGFIRDISEQKQFEMDILRSESINKGLINTSLDAIISISPEGVILSCNLATTTLFNYTSEQILGQKINMLMPSPFSDEHDDYLTNYLNSGVKKVIGKGRELIGLRSDGSQFPIFLSVGEVQLESGVFFTGFIRDISQQKKFEQSMIKSESLNRGMVNTCLDAILSITSKGVILACNTAAEALFQYRSDELIGNKINILMPSPFTEEHDGYLDNYLSSGVKKVIGKGREVIGLKKDGSTFPMYLTVGQVKQGDEVVFTGFVRDITKEKQYEQDLTKSNDDLLKQNELKSQVSIINELTQGATELNAMSDEIIAVLAEMMNAGYGVLYTYLKSDDQEGLSLSGSYAFKKRKAILPIIALGEGLVGQCGKERKTILLTQVPADYIQISSGLGEKEPLNVLVVPIVFECELMGVIELASFKTFQDEQVEMLELISLSLGIVINNLRNQQQTQELLVKTLRQSEELQAQQEELKSSNESLMEQTQLLKTSEEELKQQTEELKVSNEELEEKQVFLKQQRDEIDAAKNDLTIKANELALASKYKSEFLANMSHELRTPLNSLLLLAKGLSDNKKQHLDKTEVEDAKIIFDGGNNLLCLINDIMDLSKVEAGKLNIHIEEVNLSALCRNLKQVFDPIAKSRGLSFIIDIDKTLSPSFTSDGQRVEQVLRNLLSNSFKFTETGSVTLHIADSKPEKQFTHSSLDAKHALAFEVIDTGIGIPADKLHAIFEAFQQQDGSTSRKYGGTGLGLTIARELTRLLAGEIQLQSQPNLGSTFTLYLPKTYDSKGVEPKGHRSEHTTSVEMTKPMDFSLAHHQDNDKAINPEHSQVEGLLHPLTTMQPYPSFIADDRKYLQKGERSLLIIDDDKNFAKILRDHGREQGYKCLVAGDGRTGIYLAQQYQPSGIILDIMLPDIDGHQVLEQLKFSLKTRHIPVEIISAHSDDKNSALVQGAIGLQTKPISQDQLLTVFDEIKAFSSAELRHVLVIEDDIANQTSIIRLLENSDIDIKCVDSGSQGVDEIMSGEYDCVILDLGLPDFSGFEVLKRIEASDLERVPPVIVYTGQEITDEEQDELSKYSSTIVIKGVGSAERLLDDISLFLHDIESRFCADSKAAIHMLHDEDSMLKGRKILLVDDDMRNTYALSKLLIETGFEVDMAHNGKEAVEQLLEEKNFELVLMDTMMPEMDGYEATRLIREMAHYKHLPIIALTAKTMAEDREKSLQAGASEYLTKPIDLEKLLSIMRIWLFKH</sequence>
<proteinExistence type="predicted"/>
<dbReference type="PANTHER" id="PTHR43047:SF63">
    <property type="entry name" value="HISTIDINE KINASE"/>
    <property type="match status" value="1"/>
</dbReference>
<dbReference type="Pfam" id="PF13185">
    <property type="entry name" value="GAF_2"/>
    <property type="match status" value="1"/>
</dbReference>
<evidence type="ECO:0000256" key="2">
    <source>
        <dbReference type="ARBA" id="ARBA00004370"/>
    </source>
</evidence>
<dbReference type="SMART" id="SM00086">
    <property type="entry name" value="PAC"/>
    <property type="match status" value="3"/>
</dbReference>
<dbReference type="SMART" id="SM00091">
    <property type="entry name" value="PAS"/>
    <property type="match status" value="3"/>
</dbReference>
<dbReference type="InterPro" id="IPR035965">
    <property type="entry name" value="PAS-like_dom_sf"/>
</dbReference>
<comment type="catalytic activity">
    <reaction evidence="1">
        <text>ATP + protein L-histidine = ADP + protein N-phospho-L-histidine.</text>
        <dbReference type="EC" id="2.7.13.3"/>
    </reaction>
</comment>
<evidence type="ECO:0000256" key="4">
    <source>
        <dbReference type="ARBA" id="ARBA00022553"/>
    </source>
</evidence>
<dbReference type="Gene3D" id="6.10.340.10">
    <property type="match status" value="1"/>
</dbReference>
<dbReference type="RefSeq" id="WP_142870742.1">
    <property type="nucleotide sequence ID" value="NZ_CP045503.2"/>
</dbReference>
<dbReference type="CDD" id="cd17546">
    <property type="entry name" value="REC_hyHK_CKI1_RcsC-like"/>
    <property type="match status" value="1"/>
</dbReference>
<dbReference type="PROSITE" id="PS50113">
    <property type="entry name" value="PAC"/>
    <property type="match status" value="3"/>
</dbReference>
<dbReference type="Pfam" id="PF13426">
    <property type="entry name" value="PAS_9"/>
    <property type="match status" value="2"/>
</dbReference>
<feature type="domain" description="PAC" evidence="13">
    <location>
        <begin position="551"/>
        <end position="601"/>
    </location>
</feature>
<feature type="domain" description="PAC" evidence="13">
    <location>
        <begin position="423"/>
        <end position="473"/>
    </location>
</feature>
<dbReference type="PROSITE" id="PS50110">
    <property type="entry name" value="RESPONSE_REGULATORY"/>
    <property type="match status" value="3"/>
</dbReference>
<comment type="subcellular location">
    <subcellularLocation>
        <location evidence="2">Membrane</location>
    </subcellularLocation>
</comment>
<dbReference type="CDD" id="cd00130">
    <property type="entry name" value="PAS"/>
    <property type="match status" value="3"/>
</dbReference>
<dbReference type="Pfam" id="PF02518">
    <property type="entry name" value="HATPase_c"/>
    <property type="match status" value="1"/>
</dbReference>
<dbReference type="SUPFAM" id="SSF55781">
    <property type="entry name" value="GAF domain-like"/>
    <property type="match status" value="1"/>
</dbReference>
<dbReference type="EC" id="2.7.13.3" evidence="3"/>
<reference evidence="15" key="1">
    <citation type="submission" date="2021-07" db="EMBL/GenBank/DDBJ databases">
        <title>Shewanella sp. YLB-07 whole genome sequence.</title>
        <authorList>
            <person name="Yu L."/>
        </authorList>
    </citation>
    <scope>NUCLEOTIDE SEQUENCE</scope>
    <source>
        <strain evidence="15">YLB-08</strain>
    </source>
</reference>
<dbReference type="SMART" id="SM00448">
    <property type="entry name" value="REC"/>
    <property type="match status" value="3"/>
</dbReference>
<dbReference type="EMBL" id="CP045503">
    <property type="protein sequence ID" value="QPG57825.1"/>
    <property type="molecule type" value="Genomic_DNA"/>
</dbReference>
<feature type="domain" description="Histidine kinase" evidence="10">
    <location>
        <begin position="998"/>
        <end position="1230"/>
    </location>
</feature>
<feature type="transmembrane region" description="Helical" evidence="9">
    <location>
        <begin position="20"/>
        <end position="43"/>
    </location>
</feature>
<dbReference type="InterPro" id="IPR036890">
    <property type="entry name" value="HATPase_C_sf"/>
</dbReference>
<dbReference type="SUPFAM" id="SSF55874">
    <property type="entry name" value="ATPase domain of HSP90 chaperone/DNA topoisomerase II/histidine kinase"/>
    <property type="match status" value="1"/>
</dbReference>
<dbReference type="InterPro" id="IPR000700">
    <property type="entry name" value="PAS-assoc_C"/>
</dbReference>
<accession>A0ABX6VBD7</accession>
<evidence type="ECO:0000256" key="9">
    <source>
        <dbReference type="SAM" id="Phobius"/>
    </source>
</evidence>
<dbReference type="InterPro" id="IPR003660">
    <property type="entry name" value="HAMP_dom"/>
</dbReference>
<organism evidence="15 16">
    <name type="scientific">Shewanella eurypsychrophilus</name>
    <dbReference type="NCBI Taxonomy" id="2593656"/>
    <lineage>
        <taxon>Bacteria</taxon>
        <taxon>Pseudomonadati</taxon>
        <taxon>Pseudomonadota</taxon>
        <taxon>Gammaproteobacteria</taxon>
        <taxon>Alteromonadales</taxon>
        <taxon>Shewanellaceae</taxon>
        <taxon>Shewanella</taxon>
    </lineage>
</organism>
<dbReference type="SMART" id="SM00387">
    <property type="entry name" value="HATPase_c"/>
    <property type="match status" value="1"/>
</dbReference>
<dbReference type="InterPro" id="IPR004358">
    <property type="entry name" value="Sig_transdc_His_kin-like_C"/>
</dbReference>
<keyword evidence="6" id="KW-0418">Kinase</keyword>
<dbReference type="SUPFAM" id="SSF158472">
    <property type="entry name" value="HAMP domain-like"/>
    <property type="match status" value="1"/>
</dbReference>
<dbReference type="InterPro" id="IPR001610">
    <property type="entry name" value="PAC"/>
</dbReference>
<dbReference type="SUPFAM" id="SSF55785">
    <property type="entry name" value="PYP-like sensor domain (PAS domain)"/>
    <property type="match status" value="3"/>
</dbReference>
<evidence type="ECO:0000313" key="15">
    <source>
        <dbReference type="EMBL" id="QPG57825.1"/>
    </source>
</evidence>
<dbReference type="PANTHER" id="PTHR43047">
    <property type="entry name" value="TWO-COMPONENT HISTIDINE PROTEIN KINASE"/>
    <property type="match status" value="1"/>
</dbReference>
<name>A0ABX6VBD7_9GAMM</name>
<dbReference type="NCBIfam" id="TIGR00229">
    <property type="entry name" value="sensory_box"/>
    <property type="match status" value="3"/>
</dbReference>
<dbReference type="SUPFAM" id="SSF52172">
    <property type="entry name" value="CheY-like"/>
    <property type="match status" value="3"/>
</dbReference>
<keyword evidence="9" id="KW-0472">Membrane</keyword>
<dbReference type="InterPro" id="IPR003661">
    <property type="entry name" value="HisK_dim/P_dom"/>
</dbReference>
<keyword evidence="9" id="KW-0812">Transmembrane</keyword>
<dbReference type="InterPro" id="IPR029016">
    <property type="entry name" value="GAF-like_dom_sf"/>
</dbReference>
<keyword evidence="5" id="KW-0808">Transferase</keyword>
<evidence type="ECO:0000256" key="7">
    <source>
        <dbReference type="PROSITE-ProRule" id="PRU00169"/>
    </source>
</evidence>
<feature type="domain" description="PAS" evidence="12">
    <location>
        <begin position="474"/>
        <end position="544"/>
    </location>
</feature>
<dbReference type="Pfam" id="PF00672">
    <property type="entry name" value="HAMP"/>
    <property type="match status" value="1"/>
</dbReference>
<evidence type="ECO:0000256" key="6">
    <source>
        <dbReference type="ARBA" id="ARBA00022777"/>
    </source>
</evidence>
<dbReference type="InterPro" id="IPR003018">
    <property type="entry name" value="GAF"/>
</dbReference>
<dbReference type="Gene3D" id="3.30.565.10">
    <property type="entry name" value="Histidine kinase-like ATPase, C-terminal domain"/>
    <property type="match status" value="1"/>
</dbReference>
<feature type="domain" description="Response regulatory" evidence="11">
    <location>
        <begin position="1574"/>
        <end position="1691"/>
    </location>
</feature>
<dbReference type="CDD" id="cd06225">
    <property type="entry name" value="HAMP"/>
    <property type="match status" value="1"/>
</dbReference>
<evidence type="ECO:0000313" key="16">
    <source>
        <dbReference type="Proteomes" id="UP000316416"/>
    </source>
</evidence>
<dbReference type="Pfam" id="PF00989">
    <property type="entry name" value="PAS"/>
    <property type="match status" value="1"/>
</dbReference>
<feature type="transmembrane region" description="Helical" evidence="9">
    <location>
        <begin position="230"/>
        <end position="253"/>
    </location>
</feature>
<dbReference type="Gene3D" id="3.30.450.40">
    <property type="match status" value="1"/>
</dbReference>
<gene>
    <name evidence="15" type="ORF">FM038_010440</name>
</gene>
<evidence type="ECO:0000256" key="8">
    <source>
        <dbReference type="SAM" id="Coils"/>
    </source>
</evidence>
<feature type="domain" description="PAS" evidence="12">
    <location>
        <begin position="602"/>
        <end position="672"/>
    </location>
</feature>
<dbReference type="Proteomes" id="UP000316416">
    <property type="component" value="Chromosome"/>
</dbReference>
<evidence type="ECO:0000259" key="13">
    <source>
        <dbReference type="PROSITE" id="PS50113"/>
    </source>
</evidence>
<dbReference type="Pfam" id="PF00072">
    <property type="entry name" value="Response_reg"/>
    <property type="match status" value="3"/>
</dbReference>
<dbReference type="SUPFAM" id="SSF47384">
    <property type="entry name" value="Homodimeric domain of signal transducing histidine kinase"/>
    <property type="match status" value="1"/>
</dbReference>
<feature type="domain" description="PAC" evidence="13">
    <location>
        <begin position="679"/>
        <end position="729"/>
    </location>
</feature>
<keyword evidence="9" id="KW-1133">Transmembrane helix</keyword>
<dbReference type="PROSITE" id="PS50112">
    <property type="entry name" value="PAS"/>
    <property type="match status" value="3"/>
</dbReference>
<feature type="coiled-coil region" evidence="8">
    <location>
        <begin position="135"/>
        <end position="165"/>
    </location>
</feature>
<dbReference type="InterPro" id="IPR001789">
    <property type="entry name" value="Sig_transdc_resp-reg_receiver"/>
</dbReference>
<dbReference type="Pfam" id="PF00512">
    <property type="entry name" value="HisKA"/>
    <property type="match status" value="1"/>
</dbReference>
<feature type="domain" description="Response regulatory" evidence="11">
    <location>
        <begin position="1428"/>
        <end position="1545"/>
    </location>
</feature>
<feature type="domain" description="Response regulatory" evidence="11">
    <location>
        <begin position="1305"/>
        <end position="1419"/>
    </location>
</feature>
<evidence type="ECO:0000259" key="12">
    <source>
        <dbReference type="PROSITE" id="PS50112"/>
    </source>
</evidence>
<dbReference type="InterPro" id="IPR013767">
    <property type="entry name" value="PAS_fold"/>
</dbReference>
<dbReference type="SMART" id="SM00388">
    <property type="entry name" value="HisKA"/>
    <property type="match status" value="1"/>
</dbReference>
<keyword evidence="16" id="KW-1185">Reference proteome</keyword>
<evidence type="ECO:0000256" key="1">
    <source>
        <dbReference type="ARBA" id="ARBA00000085"/>
    </source>
</evidence>
<dbReference type="SMART" id="SM00065">
    <property type="entry name" value="GAF"/>
    <property type="match status" value="1"/>
</dbReference>
<dbReference type="InterPro" id="IPR036097">
    <property type="entry name" value="HisK_dim/P_sf"/>
</dbReference>
<dbReference type="CDD" id="cd00082">
    <property type="entry name" value="HisKA"/>
    <property type="match status" value="1"/>
</dbReference>
<evidence type="ECO:0000259" key="10">
    <source>
        <dbReference type="PROSITE" id="PS50109"/>
    </source>
</evidence>
<keyword evidence="8" id="KW-0175">Coiled coil</keyword>
<feature type="modified residue" description="4-aspartylphosphate" evidence="7">
    <location>
        <position position="1354"/>
    </location>
</feature>
<feature type="modified residue" description="4-aspartylphosphate" evidence="7">
    <location>
        <position position="1624"/>
    </location>
</feature>
<feature type="domain" description="PAS" evidence="12">
    <location>
        <begin position="346"/>
        <end position="399"/>
    </location>
</feature>
<evidence type="ECO:0000259" key="14">
    <source>
        <dbReference type="PROSITE" id="PS50885"/>
    </source>
</evidence>
<dbReference type="PROSITE" id="PS50109">
    <property type="entry name" value="HIS_KIN"/>
    <property type="match status" value="1"/>
</dbReference>
<feature type="domain" description="HAMP" evidence="14">
    <location>
        <begin position="250"/>
        <end position="302"/>
    </location>
</feature>
<feature type="modified residue" description="4-aspartylphosphate" evidence="7">
    <location>
        <position position="1477"/>
    </location>
</feature>
<evidence type="ECO:0000256" key="5">
    <source>
        <dbReference type="ARBA" id="ARBA00022679"/>
    </source>
</evidence>
<evidence type="ECO:0000259" key="11">
    <source>
        <dbReference type="PROSITE" id="PS50110"/>
    </source>
</evidence>
<dbReference type="PROSITE" id="PS50885">
    <property type="entry name" value="HAMP"/>
    <property type="match status" value="1"/>
</dbReference>
<feature type="coiled-coil region" evidence="8">
    <location>
        <begin position="892"/>
        <end position="984"/>
    </location>
</feature>
<dbReference type="CDD" id="cd16922">
    <property type="entry name" value="HATPase_EvgS-ArcB-TorS-like"/>
    <property type="match status" value="1"/>
</dbReference>
<dbReference type="InterPro" id="IPR005467">
    <property type="entry name" value="His_kinase_dom"/>
</dbReference>
<keyword evidence="4 7" id="KW-0597">Phosphoprotein</keyword>
<protein>
    <recommendedName>
        <fullName evidence="3">histidine kinase</fullName>
        <ecNumber evidence="3">2.7.13.3</ecNumber>
    </recommendedName>
</protein>
<dbReference type="InterPro" id="IPR003594">
    <property type="entry name" value="HATPase_dom"/>
</dbReference>
<dbReference type="SMART" id="SM00304">
    <property type="entry name" value="HAMP"/>
    <property type="match status" value="1"/>
</dbReference>